<feature type="compositionally biased region" description="Polar residues" evidence="1">
    <location>
        <begin position="387"/>
        <end position="404"/>
    </location>
</feature>
<evidence type="ECO:0000313" key="6">
    <source>
        <dbReference type="Proteomes" id="UP001519290"/>
    </source>
</evidence>
<dbReference type="Pfam" id="PF02557">
    <property type="entry name" value="VanY"/>
    <property type="match status" value="1"/>
</dbReference>
<dbReference type="Gene3D" id="1.10.530.10">
    <property type="match status" value="1"/>
</dbReference>
<dbReference type="InterPro" id="IPR009045">
    <property type="entry name" value="Zn_M74/Hedgehog-like"/>
</dbReference>
<evidence type="ECO:0000256" key="1">
    <source>
        <dbReference type="SAM" id="MobiDB-lite"/>
    </source>
</evidence>
<dbReference type="RefSeq" id="WP_209902925.1">
    <property type="nucleotide sequence ID" value="NZ_BAAAJW010000028.1"/>
</dbReference>
<dbReference type="EMBL" id="JAGIOD010000001">
    <property type="protein sequence ID" value="MBP2382833.1"/>
    <property type="molecule type" value="Genomic_DNA"/>
</dbReference>
<keyword evidence="2" id="KW-0472">Membrane</keyword>
<feature type="domain" description="D-alanyl-D-alanine carboxypeptidase-like core" evidence="3">
    <location>
        <begin position="467"/>
        <end position="534"/>
    </location>
</feature>
<evidence type="ECO:0000313" key="5">
    <source>
        <dbReference type="EMBL" id="MBP2382833.1"/>
    </source>
</evidence>
<dbReference type="Gene3D" id="3.30.1380.10">
    <property type="match status" value="1"/>
</dbReference>
<evidence type="ECO:0000259" key="4">
    <source>
        <dbReference type="Pfam" id="PF18013"/>
    </source>
</evidence>
<accession>A0ABS4X370</accession>
<evidence type="ECO:0000256" key="2">
    <source>
        <dbReference type="SAM" id="Phobius"/>
    </source>
</evidence>
<organism evidence="5 6">
    <name type="scientific">Brachybacterium sacelli</name>
    <dbReference type="NCBI Taxonomy" id="173364"/>
    <lineage>
        <taxon>Bacteria</taxon>
        <taxon>Bacillati</taxon>
        <taxon>Actinomycetota</taxon>
        <taxon>Actinomycetes</taxon>
        <taxon>Micrococcales</taxon>
        <taxon>Dermabacteraceae</taxon>
        <taxon>Brachybacterium</taxon>
    </lineage>
</organism>
<dbReference type="InterPro" id="IPR003709">
    <property type="entry name" value="VanY-like_core_dom"/>
</dbReference>
<comment type="caution">
    <text evidence="5">The sequence shown here is derived from an EMBL/GenBank/DDBJ whole genome shotgun (WGS) entry which is preliminary data.</text>
</comment>
<keyword evidence="2" id="KW-0812">Transmembrane</keyword>
<dbReference type="InterPro" id="IPR041219">
    <property type="entry name" value="Phage_lysozyme2"/>
</dbReference>
<dbReference type="Pfam" id="PF18013">
    <property type="entry name" value="Phage_lysozyme2"/>
    <property type="match status" value="1"/>
</dbReference>
<name>A0ABS4X370_9MICO</name>
<dbReference type="SUPFAM" id="SSF55166">
    <property type="entry name" value="Hedgehog/DD-peptidase"/>
    <property type="match status" value="1"/>
</dbReference>
<dbReference type="CDD" id="cd14814">
    <property type="entry name" value="Peptidase_M15"/>
    <property type="match status" value="1"/>
</dbReference>
<keyword evidence="2" id="KW-1133">Transmembrane helix</keyword>
<feature type="region of interest" description="Disordered" evidence="1">
    <location>
        <begin position="1"/>
        <end position="40"/>
    </location>
</feature>
<feature type="transmembrane region" description="Helical" evidence="2">
    <location>
        <begin position="131"/>
        <end position="163"/>
    </location>
</feature>
<protein>
    <recommendedName>
        <fullName evidence="7">Peptidase M15B domain-containing protein</fullName>
    </recommendedName>
</protein>
<dbReference type="Proteomes" id="UP001519290">
    <property type="component" value="Unassembled WGS sequence"/>
</dbReference>
<sequence length="602" mass="62133">MADHADTHGPNTGDTPLPEDTSLDAPGSGDLGSGTDGGAAATATSAGKALAQRGVEAGVKKATGSDVAVSALRGAQKARSGDMIGGAQDVAASGAGALTTAAIAGTGAGAPVAGLAGSAVTTIFQTKAFRYLFAGIAALVVVTLVLQTVLISGVTAAIVSAVLPSVSQAAMQSDTCNDTGNHGGAIPGDVAGGDIEEKVWNYLRGAGYSEEQTAGVMGNIERESSFNPFIAQGEASTPSIGSGWGLVQWTGSRHAEIRDAVIDELGTEYYIAAPTMQQLPATMSEEDVDAMVLFQLRYIIGELEGVEKAAGDHLASTFTVEEATRSFEAKYERSGVMAIDERIANAQTFYDQYSGTAAPDPGGTAHVPASDESAGTVPADVADASRSDCTGSSITPGSETGSVTPCPSGTPGCVNIAALIQPSASLSCPDGTADNGTTTAYYQGQGKPIRLCALDDVTDLNGRPIVMNATIAPEFVEFWTDAEAQGLELTITSSYRSHATQQSLYANSPGGAARPGWSNHEFGMAFDIGNFPASYSRHNCGPTQTPEAACSYPGTGADLERWKKLRELGLKHGMYIHDEEFWHIEFIPSGLHRDRNIDVYEG</sequence>
<evidence type="ECO:0008006" key="7">
    <source>
        <dbReference type="Google" id="ProtNLM"/>
    </source>
</evidence>
<gene>
    <name evidence="5" type="ORF">JOF43_002790</name>
</gene>
<reference evidence="5 6" key="1">
    <citation type="submission" date="2021-03" db="EMBL/GenBank/DDBJ databases">
        <title>Sequencing the genomes of 1000 actinobacteria strains.</title>
        <authorList>
            <person name="Klenk H.-P."/>
        </authorList>
    </citation>
    <scope>NUCLEOTIDE SEQUENCE [LARGE SCALE GENOMIC DNA]</scope>
    <source>
        <strain evidence="5 6">DSM 14566</strain>
    </source>
</reference>
<proteinExistence type="predicted"/>
<keyword evidence="6" id="KW-1185">Reference proteome</keyword>
<evidence type="ECO:0000259" key="3">
    <source>
        <dbReference type="Pfam" id="PF02557"/>
    </source>
</evidence>
<feature type="region of interest" description="Disordered" evidence="1">
    <location>
        <begin position="354"/>
        <end position="404"/>
    </location>
</feature>
<feature type="domain" description="Phage tail lysozyme" evidence="4">
    <location>
        <begin position="196"/>
        <end position="353"/>
    </location>
</feature>